<reference evidence="8 9" key="1">
    <citation type="journal article" date="2015" name="Parasit. Vectors">
        <title>Draft genome of the scabies mite.</title>
        <authorList>
            <person name="Rider S.D.Jr."/>
            <person name="Morgan M.S."/>
            <person name="Arlian L.G."/>
        </authorList>
    </citation>
    <scope>NUCLEOTIDE SEQUENCE [LARGE SCALE GENOMIC DNA]</scope>
    <source>
        <strain evidence="8">Arlian Lab</strain>
    </source>
</reference>
<accession>A0A132AHU7</accession>
<feature type="compositionally biased region" description="Polar residues" evidence="5">
    <location>
        <begin position="631"/>
        <end position="640"/>
    </location>
</feature>
<feature type="compositionally biased region" description="Basic residues" evidence="5">
    <location>
        <begin position="1"/>
        <end position="23"/>
    </location>
</feature>
<feature type="transmembrane region" description="Helical" evidence="6">
    <location>
        <begin position="739"/>
        <end position="772"/>
    </location>
</feature>
<feature type="region of interest" description="Disordered" evidence="5">
    <location>
        <begin position="631"/>
        <end position="682"/>
    </location>
</feature>
<feature type="transmembrane region" description="Helical" evidence="6">
    <location>
        <begin position="196"/>
        <end position="220"/>
    </location>
</feature>
<feature type="transmembrane region" description="Helical" evidence="6">
    <location>
        <begin position="567"/>
        <end position="589"/>
    </location>
</feature>
<keyword evidence="3 6" id="KW-1133">Transmembrane helix</keyword>
<comment type="subcellular location">
    <subcellularLocation>
        <location evidence="1">Membrane</location>
        <topology evidence="1">Multi-pass membrane protein</topology>
    </subcellularLocation>
</comment>
<dbReference type="InterPro" id="IPR004842">
    <property type="entry name" value="SLC12A_fam"/>
</dbReference>
<feature type="transmembrane region" description="Helical" evidence="6">
    <location>
        <begin position="169"/>
        <end position="190"/>
    </location>
</feature>
<evidence type="ECO:0000256" key="5">
    <source>
        <dbReference type="SAM" id="MobiDB-lite"/>
    </source>
</evidence>
<dbReference type="InterPro" id="IPR004841">
    <property type="entry name" value="AA-permease/SLC12A_dom"/>
</dbReference>
<dbReference type="PANTHER" id="PTHR11827">
    <property type="entry name" value="SOLUTE CARRIER FAMILY 12, CATION COTRANSPORTERS"/>
    <property type="match status" value="1"/>
</dbReference>
<evidence type="ECO:0000313" key="8">
    <source>
        <dbReference type="EMBL" id="KPM10493.1"/>
    </source>
</evidence>
<feature type="transmembrane region" description="Helical" evidence="6">
    <location>
        <begin position="435"/>
        <end position="456"/>
    </location>
</feature>
<feature type="domain" description="Amino acid permease/ SLC12A" evidence="7">
    <location>
        <begin position="254"/>
        <end position="616"/>
    </location>
</feature>
<feature type="compositionally biased region" description="Polar residues" evidence="5">
    <location>
        <begin position="24"/>
        <end position="41"/>
    </location>
</feature>
<dbReference type="AlphaFoldDB" id="A0A132AHU7"/>
<feature type="region of interest" description="Disordered" evidence="5">
    <location>
        <begin position="1"/>
        <end position="105"/>
    </location>
</feature>
<evidence type="ECO:0000256" key="1">
    <source>
        <dbReference type="ARBA" id="ARBA00004141"/>
    </source>
</evidence>
<dbReference type="GO" id="GO:0016020">
    <property type="term" value="C:membrane"/>
    <property type="evidence" value="ECO:0007669"/>
    <property type="project" value="UniProtKB-SubCell"/>
</dbReference>
<evidence type="ECO:0000313" key="9">
    <source>
        <dbReference type="Proteomes" id="UP000616769"/>
    </source>
</evidence>
<dbReference type="Gene3D" id="1.20.1740.10">
    <property type="entry name" value="Amino acid/polyamine transporter I"/>
    <property type="match status" value="1"/>
</dbReference>
<keyword evidence="2 6" id="KW-0812">Transmembrane</keyword>
<feature type="compositionally biased region" description="Basic and acidic residues" evidence="5">
    <location>
        <begin position="74"/>
        <end position="91"/>
    </location>
</feature>
<feature type="transmembrane region" description="Helical" evidence="6">
    <location>
        <begin position="468"/>
        <end position="490"/>
    </location>
</feature>
<proteinExistence type="predicted"/>
<dbReference type="EMBL" id="JXLN01015229">
    <property type="protein sequence ID" value="KPM10493.1"/>
    <property type="molecule type" value="Genomic_DNA"/>
</dbReference>
<dbReference type="Proteomes" id="UP000616769">
    <property type="component" value="Unassembled WGS sequence"/>
</dbReference>
<dbReference type="Pfam" id="PF00324">
    <property type="entry name" value="AA_permease"/>
    <property type="match status" value="1"/>
</dbReference>
<organism evidence="8 9">
    <name type="scientific">Sarcoptes scabiei</name>
    <name type="common">Itch mite</name>
    <name type="synonym">Acarus scabiei</name>
    <dbReference type="NCBI Taxonomy" id="52283"/>
    <lineage>
        <taxon>Eukaryota</taxon>
        <taxon>Metazoa</taxon>
        <taxon>Ecdysozoa</taxon>
        <taxon>Arthropoda</taxon>
        <taxon>Chelicerata</taxon>
        <taxon>Arachnida</taxon>
        <taxon>Acari</taxon>
        <taxon>Acariformes</taxon>
        <taxon>Sarcoptiformes</taxon>
        <taxon>Astigmata</taxon>
        <taxon>Psoroptidia</taxon>
        <taxon>Sarcoptoidea</taxon>
        <taxon>Sarcoptidae</taxon>
        <taxon>Sarcoptinae</taxon>
        <taxon>Sarcoptes</taxon>
    </lineage>
</organism>
<dbReference type="GO" id="GO:0006884">
    <property type="term" value="P:cell volume homeostasis"/>
    <property type="evidence" value="ECO:0007669"/>
    <property type="project" value="TreeGrafter"/>
</dbReference>
<dbReference type="OrthoDB" id="2020542at2759"/>
<evidence type="ECO:0000259" key="7">
    <source>
        <dbReference type="Pfam" id="PF00324"/>
    </source>
</evidence>
<dbReference type="GO" id="GO:0015379">
    <property type="term" value="F:potassium:chloride symporter activity"/>
    <property type="evidence" value="ECO:0007669"/>
    <property type="project" value="TreeGrafter"/>
</dbReference>
<feature type="transmembrane region" description="Helical" evidence="6">
    <location>
        <begin position="595"/>
        <end position="614"/>
    </location>
</feature>
<name>A0A132AHU7_SARSC</name>
<gene>
    <name evidence="8" type="ORF">QR98_0090490</name>
</gene>
<keyword evidence="4 6" id="KW-0472">Membrane</keyword>
<feature type="compositionally biased region" description="Basic and acidic residues" evidence="5">
    <location>
        <begin position="649"/>
        <end position="658"/>
    </location>
</feature>
<feature type="transmembrane region" description="Helical" evidence="6">
    <location>
        <begin position="353"/>
        <end position="374"/>
    </location>
</feature>
<dbReference type="GO" id="GO:0055075">
    <property type="term" value="P:potassium ion homeostasis"/>
    <property type="evidence" value="ECO:0007669"/>
    <property type="project" value="TreeGrafter"/>
</dbReference>
<evidence type="ECO:0000256" key="4">
    <source>
        <dbReference type="ARBA" id="ARBA00023136"/>
    </source>
</evidence>
<feature type="transmembrane region" description="Helical" evidence="6">
    <location>
        <begin position="379"/>
        <end position="397"/>
    </location>
</feature>
<comment type="caution">
    <text evidence="8">The sequence shown here is derived from an EMBL/GenBank/DDBJ whole genome shotgun (WGS) entry which is preliminary data.</text>
</comment>
<evidence type="ECO:0000256" key="3">
    <source>
        <dbReference type="ARBA" id="ARBA00022989"/>
    </source>
</evidence>
<feature type="transmembrane region" description="Helical" evidence="6">
    <location>
        <begin position="502"/>
        <end position="520"/>
    </location>
</feature>
<evidence type="ECO:0000256" key="2">
    <source>
        <dbReference type="ARBA" id="ARBA00022692"/>
    </source>
</evidence>
<dbReference type="GO" id="GO:0055064">
    <property type="term" value="P:chloride ion homeostasis"/>
    <property type="evidence" value="ECO:0007669"/>
    <property type="project" value="TreeGrafter"/>
</dbReference>
<sequence length="873" mass="98888">MSKKISKIISHAKHRLSGRKNRSHASQSSLNDYPSVSSSHLDLNEEIDDRVRRSASQIENDDDSFVVSDQNRLLNDRSRQSIRPNSDHSPTETDQIVDPESGSAKNHLKSSDLFRMLFPFRRTDTEQTREYRELYEENSTNDTKRDHHHIFSLTSSVNFPSLFGTWNGVFITVVVHLFGVISFLRIGWMVGNEGALLSIIIVFVCLLFNTISLLAAIGIIERCAAVTANRSILNDLNDHRDYPNYAASARANLHILVSTILGSKFGGAISLIYFLGQAISCALHVRGFSETFIHLSATFIKTRLKEYRNRNETISIDTKGKVWEQTIARMLQITINGSYQRPELIITNESYKFLSILLIVILFLINIIGIRWLFRFQTLLFLALVSAIADFTIGLFQSHPDYGFGELVATKQHFQDNLLPNIWTDPLFWSFWKQLFNTIGVIFPATIGVMAGVNMGCDLEHPIKSIPIGSFVAIISSYLVHVLFIIGLALTCGRLSLLNDYAVAQHVSALGFFFAFGFYMSTISSSLGSMYTAPRIMQNLAQELQSVPIVRWFAQGRGPNNIPINALILFTIITISFVMIGGINVLAPIATIPYLMTYAAVEYAYFSMAMTFDIQIQREKSFMLISSQLRSQDSDGNSGSEAPRTTIADNDKKEKIETKSLNGDENSQKKDLLSPSPSMQSQTMLDYGSIQNVTKRIKVKRRQSTQSNINERLLLPDPELAEIACKQEVWYLRLMNRWLVLLAAIIKIILMFVIAWNYAIATIVMVILFSIVIGRTNPGYYLGVSEFSIKNWLQNRWFRMKKFSFCNNKDLGSNFDQSNPIASFSYEKIILPSTNTTIYPEYRCESNRLTEENLDYSERPSCHCTTIINSQLE</sequence>
<dbReference type="VEuPathDB" id="VectorBase:SSCA008044"/>
<dbReference type="PANTHER" id="PTHR11827:SF6">
    <property type="entry name" value="SOLUTE CARRIER FAMILY 12 MEMBER 8"/>
    <property type="match status" value="1"/>
</dbReference>
<protein>
    <submittedName>
        <fullName evidence="8">Solute carrier family 12-like protein 3</fullName>
    </submittedName>
</protein>
<dbReference type="GO" id="GO:1990573">
    <property type="term" value="P:potassium ion import across plasma membrane"/>
    <property type="evidence" value="ECO:0007669"/>
    <property type="project" value="TreeGrafter"/>
</dbReference>
<evidence type="ECO:0000256" key="6">
    <source>
        <dbReference type="SAM" id="Phobius"/>
    </source>
</evidence>